<organism evidence="1 2">
    <name type="scientific">Cichorium intybus</name>
    <name type="common">Chicory</name>
    <dbReference type="NCBI Taxonomy" id="13427"/>
    <lineage>
        <taxon>Eukaryota</taxon>
        <taxon>Viridiplantae</taxon>
        <taxon>Streptophyta</taxon>
        <taxon>Embryophyta</taxon>
        <taxon>Tracheophyta</taxon>
        <taxon>Spermatophyta</taxon>
        <taxon>Magnoliopsida</taxon>
        <taxon>eudicotyledons</taxon>
        <taxon>Gunneridae</taxon>
        <taxon>Pentapetalae</taxon>
        <taxon>asterids</taxon>
        <taxon>campanulids</taxon>
        <taxon>Asterales</taxon>
        <taxon>Asteraceae</taxon>
        <taxon>Cichorioideae</taxon>
        <taxon>Cichorieae</taxon>
        <taxon>Cichoriinae</taxon>
        <taxon>Cichorium</taxon>
    </lineage>
</organism>
<gene>
    <name evidence="1" type="ORF">L2E82_41557</name>
</gene>
<dbReference type="Proteomes" id="UP001055811">
    <property type="component" value="Linkage Group LG07"/>
</dbReference>
<reference evidence="1 2" key="2">
    <citation type="journal article" date="2022" name="Mol. Ecol. Resour.">
        <title>The genomes of chicory, endive, great burdock and yacon provide insights into Asteraceae paleo-polyploidization history and plant inulin production.</title>
        <authorList>
            <person name="Fan W."/>
            <person name="Wang S."/>
            <person name="Wang H."/>
            <person name="Wang A."/>
            <person name="Jiang F."/>
            <person name="Liu H."/>
            <person name="Zhao H."/>
            <person name="Xu D."/>
            <person name="Zhang Y."/>
        </authorList>
    </citation>
    <scope>NUCLEOTIDE SEQUENCE [LARGE SCALE GENOMIC DNA]</scope>
    <source>
        <strain evidence="2">cv. Punajuju</strain>
        <tissue evidence="1">Leaves</tissue>
    </source>
</reference>
<evidence type="ECO:0000313" key="1">
    <source>
        <dbReference type="EMBL" id="KAI3711455.1"/>
    </source>
</evidence>
<keyword evidence="2" id="KW-1185">Reference proteome</keyword>
<accession>A0ACB9ANE9</accession>
<name>A0ACB9ANE9_CICIN</name>
<comment type="caution">
    <text evidence="1">The sequence shown here is derived from an EMBL/GenBank/DDBJ whole genome shotgun (WGS) entry which is preliminary data.</text>
</comment>
<sequence>MGIGVERGKETGIKREKGVLMRSTKTKRSIKRGIEIRGRREKRGKERRSVNVNGQRRKRTERRRENERG</sequence>
<reference evidence="2" key="1">
    <citation type="journal article" date="2022" name="Mol. Ecol. Resour.">
        <title>The genomes of chicory, endive, great burdock and yacon provide insights into Asteraceae palaeo-polyploidization history and plant inulin production.</title>
        <authorList>
            <person name="Fan W."/>
            <person name="Wang S."/>
            <person name="Wang H."/>
            <person name="Wang A."/>
            <person name="Jiang F."/>
            <person name="Liu H."/>
            <person name="Zhao H."/>
            <person name="Xu D."/>
            <person name="Zhang Y."/>
        </authorList>
    </citation>
    <scope>NUCLEOTIDE SEQUENCE [LARGE SCALE GENOMIC DNA]</scope>
    <source>
        <strain evidence="2">cv. Punajuju</strain>
    </source>
</reference>
<evidence type="ECO:0000313" key="2">
    <source>
        <dbReference type="Proteomes" id="UP001055811"/>
    </source>
</evidence>
<dbReference type="EMBL" id="CM042015">
    <property type="protein sequence ID" value="KAI3711455.1"/>
    <property type="molecule type" value="Genomic_DNA"/>
</dbReference>
<proteinExistence type="predicted"/>
<protein>
    <submittedName>
        <fullName evidence="1">Uncharacterized protein</fullName>
    </submittedName>
</protein>